<keyword evidence="2" id="KW-0012">Acyltransferase</keyword>
<keyword evidence="1" id="KW-0808">Transferase</keyword>
<dbReference type="PROSITE" id="PS51186">
    <property type="entry name" value="GNAT"/>
    <property type="match status" value="1"/>
</dbReference>
<dbReference type="PANTHER" id="PTHR43800:SF1">
    <property type="entry name" value="PEPTIDYL-LYSINE N-ACETYLTRANSFERASE YJAB"/>
    <property type="match status" value="1"/>
</dbReference>
<evidence type="ECO:0000259" key="3">
    <source>
        <dbReference type="PROSITE" id="PS51186"/>
    </source>
</evidence>
<dbReference type="Gene3D" id="3.40.630.30">
    <property type="match status" value="1"/>
</dbReference>
<dbReference type="GO" id="GO:0016747">
    <property type="term" value="F:acyltransferase activity, transferring groups other than amino-acyl groups"/>
    <property type="evidence" value="ECO:0007669"/>
    <property type="project" value="InterPro"/>
</dbReference>
<organism evidence="4 5">
    <name type="scientific">Roseibium marinum</name>
    <dbReference type="NCBI Taxonomy" id="281252"/>
    <lineage>
        <taxon>Bacteria</taxon>
        <taxon>Pseudomonadati</taxon>
        <taxon>Pseudomonadota</taxon>
        <taxon>Alphaproteobacteria</taxon>
        <taxon>Hyphomicrobiales</taxon>
        <taxon>Stappiaceae</taxon>
        <taxon>Roseibium</taxon>
    </lineage>
</organism>
<sequence>MHGQTLDMNGFWDVPDGKVAVVVTYLEMLKAPEAPLARPREDLTLERWPSPDIDAYRRLFRQIGEDWIWFGRLIQEDAALKNMLAEPARENFLPKRDGAPVGTLELDYANPEEPEISYFGLIPEAIGGGAGRWLMAQAVEMAWARPETRRLWLHTCTADSPQALGFYMSCGFRPYKRSVEIADDPRHMGLYSRDKAPHVPAIG</sequence>
<evidence type="ECO:0000313" key="4">
    <source>
        <dbReference type="EMBL" id="POF29842.1"/>
    </source>
</evidence>
<proteinExistence type="predicted"/>
<keyword evidence="4" id="KW-0687">Ribonucleoprotein</keyword>
<dbReference type="InterPro" id="IPR000182">
    <property type="entry name" value="GNAT_dom"/>
</dbReference>
<keyword evidence="4" id="KW-0689">Ribosomal protein</keyword>
<dbReference type="SUPFAM" id="SSF55729">
    <property type="entry name" value="Acyl-CoA N-acyltransferases (Nat)"/>
    <property type="match status" value="1"/>
</dbReference>
<name>A0A2S3UQ53_9HYPH</name>
<accession>A0A2S3UQ53</accession>
<dbReference type="OrthoDB" id="275336at2"/>
<gene>
    <name evidence="4" type="ORF">CLV41_108267</name>
</gene>
<comment type="caution">
    <text evidence="4">The sequence shown here is derived from an EMBL/GenBank/DDBJ whole genome shotgun (WGS) entry which is preliminary data.</text>
</comment>
<dbReference type="AlphaFoldDB" id="A0A2S3UQ53"/>
<evidence type="ECO:0000256" key="2">
    <source>
        <dbReference type="ARBA" id="ARBA00023315"/>
    </source>
</evidence>
<protein>
    <submittedName>
        <fullName evidence="4">Ribosomal protein S18 acetylase RimI-like enzyme</fullName>
    </submittedName>
</protein>
<dbReference type="RefSeq" id="WP_103223884.1">
    <property type="nucleotide sequence ID" value="NZ_PPCN01000008.1"/>
</dbReference>
<reference evidence="4 5" key="1">
    <citation type="submission" date="2018-01" db="EMBL/GenBank/DDBJ databases">
        <title>Genomic Encyclopedia of Archaeal and Bacterial Type Strains, Phase II (KMG-II): from individual species to whole genera.</title>
        <authorList>
            <person name="Goeker M."/>
        </authorList>
    </citation>
    <scope>NUCLEOTIDE SEQUENCE [LARGE SCALE GENOMIC DNA]</scope>
    <source>
        <strain evidence="4 5">DSM 17023</strain>
    </source>
</reference>
<dbReference type="EMBL" id="PPCN01000008">
    <property type="protein sequence ID" value="POF29842.1"/>
    <property type="molecule type" value="Genomic_DNA"/>
</dbReference>
<keyword evidence="5" id="KW-1185">Reference proteome</keyword>
<dbReference type="GO" id="GO:0005840">
    <property type="term" value="C:ribosome"/>
    <property type="evidence" value="ECO:0007669"/>
    <property type="project" value="UniProtKB-KW"/>
</dbReference>
<dbReference type="CDD" id="cd04301">
    <property type="entry name" value="NAT_SF"/>
    <property type="match status" value="1"/>
</dbReference>
<dbReference type="InterPro" id="IPR016181">
    <property type="entry name" value="Acyl_CoA_acyltransferase"/>
</dbReference>
<dbReference type="Pfam" id="PF00583">
    <property type="entry name" value="Acetyltransf_1"/>
    <property type="match status" value="1"/>
</dbReference>
<evidence type="ECO:0000256" key="1">
    <source>
        <dbReference type="ARBA" id="ARBA00022679"/>
    </source>
</evidence>
<feature type="domain" description="N-acetyltransferase" evidence="3">
    <location>
        <begin position="43"/>
        <end position="197"/>
    </location>
</feature>
<evidence type="ECO:0000313" key="5">
    <source>
        <dbReference type="Proteomes" id="UP000236959"/>
    </source>
</evidence>
<dbReference type="Proteomes" id="UP000236959">
    <property type="component" value="Unassembled WGS sequence"/>
</dbReference>
<dbReference type="PANTHER" id="PTHR43800">
    <property type="entry name" value="PEPTIDYL-LYSINE N-ACETYLTRANSFERASE YJAB"/>
    <property type="match status" value="1"/>
</dbReference>